<dbReference type="Pfam" id="PF04892">
    <property type="entry name" value="VanZ"/>
    <property type="match status" value="1"/>
</dbReference>
<feature type="transmembrane region" description="Helical" evidence="1">
    <location>
        <begin position="111"/>
        <end position="131"/>
    </location>
</feature>
<name>A0A9X1NAQ6_9ACTN</name>
<keyword evidence="1" id="KW-1133">Transmembrane helix</keyword>
<evidence type="ECO:0000259" key="2">
    <source>
        <dbReference type="Pfam" id="PF04892"/>
    </source>
</evidence>
<evidence type="ECO:0000313" key="4">
    <source>
        <dbReference type="Proteomes" id="UP001138997"/>
    </source>
</evidence>
<dbReference type="AlphaFoldDB" id="A0A9X1NAQ6"/>
<feature type="domain" description="VanZ-like" evidence="2">
    <location>
        <begin position="87"/>
        <end position="183"/>
    </location>
</feature>
<dbReference type="InterPro" id="IPR053150">
    <property type="entry name" value="Teicoplanin_resist-assoc"/>
</dbReference>
<dbReference type="InterPro" id="IPR006976">
    <property type="entry name" value="VanZ-like"/>
</dbReference>
<feature type="transmembrane region" description="Helical" evidence="1">
    <location>
        <begin position="138"/>
        <end position="156"/>
    </location>
</feature>
<evidence type="ECO:0000256" key="1">
    <source>
        <dbReference type="SAM" id="Phobius"/>
    </source>
</evidence>
<dbReference type="RefSeq" id="WP_231441193.1">
    <property type="nucleotide sequence ID" value="NZ_JAJOMB010000005.1"/>
</dbReference>
<proteinExistence type="predicted"/>
<keyword evidence="1" id="KW-0812">Transmembrane</keyword>
<dbReference type="PANTHER" id="PTHR36834">
    <property type="entry name" value="MEMBRANE PROTEIN-RELATED"/>
    <property type="match status" value="1"/>
</dbReference>
<accession>A0A9X1NAQ6</accession>
<protein>
    <submittedName>
        <fullName evidence="3">VanZ family protein</fullName>
    </submittedName>
</protein>
<reference evidence="3" key="1">
    <citation type="submission" date="2021-11" db="EMBL/GenBank/DDBJ databases">
        <title>Streptomyces corallinus and Kineosporia corallina sp. nov., two new coral-derived marine actinobacteria.</title>
        <authorList>
            <person name="Buangrab K."/>
            <person name="Sutthacheep M."/>
            <person name="Yeemin T."/>
            <person name="Harunari E."/>
            <person name="Igarashi Y."/>
            <person name="Sripreechasak P."/>
            <person name="Kanchanasin P."/>
            <person name="Tanasupawat S."/>
            <person name="Phongsopitanun W."/>
        </authorList>
    </citation>
    <scope>NUCLEOTIDE SEQUENCE</scope>
    <source>
        <strain evidence="3">JCM 31032</strain>
    </source>
</reference>
<organism evidence="3 4">
    <name type="scientific">Kineosporia babensis</name>
    <dbReference type="NCBI Taxonomy" id="499548"/>
    <lineage>
        <taxon>Bacteria</taxon>
        <taxon>Bacillati</taxon>
        <taxon>Actinomycetota</taxon>
        <taxon>Actinomycetes</taxon>
        <taxon>Kineosporiales</taxon>
        <taxon>Kineosporiaceae</taxon>
        <taxon>Kineosporia</taxon>
    </lineage>
</organism>
<feature type="transmembrane region" description="Helical" evidence="1">
    <location>
        <begin position="31"/>
        <end position="51"/>
    </location>
</feature>
<gene>
    <name evidence="3" type="ORF">LR394_12475</name>
</gene>
<evidence type="ECO:0000313" key="3">
    <source>
        <dbReference type="EMBL" id="MCD5311717.1"/>
    </source>
</evidence>
<comment type="caution">
    <text evidence="3">The sequence shown here is derived from an EMBL/GenBank/DDBJ whole genome shotgun (WGS) entry which is preliminary data.</text>
</comment>
<feature type="transmembrane region" description="Helical" evidence="1">
    <location>
        <begin position="63"/>
        <end position="81"/>
    </location>
</feature>
<keyword evidence="1" id="KW-0472">Membrane</keyword>
<keyword evidence="4" id="KW-1185">Reference proteome</keyword>
<dbReference type="Proteomes" id="UP001138997">
    <property type="component" value="Unassembled WGS sequence"/>
</dbReference>
<feature type="transmembrane region" description="Helical" evidence="1">
    <location>
        <begin position="168"/>
        <end position="189"/>
    </location>
</feature>
<dbReference type="EMBL" id="JAJOMB010000005">
    <property type="protein sequence ID" value="MCD5311717.1"/>
    <property type="molecule type" value="Genomic_DNA"/>
</dbReference>
<dbReference type="PANTHER" id="PTHR36834:SF1">
    <property type="entry name" value="INTEGRAL MEMBRANE PROTEIN"/>
    <property type="match status" value="1"/>
</dbReference>
<sequence length="260" mass="27373">MAFLNASLNAIAPVAADGYWFSSALKFGGSFGAQLLLDFLVAGAALGIALLLRNRKPVRGMQVWALCLVAGTLGVIAISTLTRRAGATSPGHLQLEPFGTLRRYTHDAADFLIYLGGNVAMFIPLGLFLYLALRRWMLLCAALATLVSIGVELLQLPIYSRATDIDDVITNGLGGLIGAVLGVVVVRVARSGRLGSWAQGQVVDVDPPTDEPAYPRSADTRPAGIGVMLRVPGEPLPAPPIVRSPDAASAWGHAASPWRP</sequence>